<dbReference type="InterPro" id="IPR024654">
    <property type="entry name" value="Calcineurin-like_PHP_lpxH"/>
</dbReference>
<dbReference type="PANTHER" id="PTHR43165">
    <property type="entry name" value="METALLOPHOSPHOESTERASE"/>
    <property type="match status" value="1"/>
</dbReference>
<keyword evidence="1" id="KW-0479">Metal-binding</keyword>
<evidence type="ECO:0000313" key="3">
    <source>
        <dbReference type="EMBL" id="AUB60679.1"/>
    </source>
</evidence>
<dbReference type="InterPro" id="IPR041802">
    <property type="entry name" value="MPP_YfcE"/>
</dbReference>
<protein>
    <recommendedName>
        <fullName evidence="1">Phosphoesterase</fullName>
        <ecNumber evidence="1">3.1.4.-</ecNumber>
    </recommendedName>
</protein>
<organism evidence="3 4">
    <name type="scientific">Methanobacterium subterraneum</name>
    <dbReference type="NCBI Taxonomy" id="59277"/>
    <lineage>
        <taxon>Archaea</taxon>
        <taxon>Methanobacteriati</taxon>
        <taxon>Methanobacteriota</taxon>
        <taxon>Methanomada group</taxon>
        <taxon>Methanobacteria</taxon>
        <taxon>Methanobacteriales</taxon>
        <taxon>Methanobacteriaceae</taxon>
        <taxon>Methanobacterium</taxon>
    </lineage>
</organism>
<dbReference type="PANTHER" id="PTHR43165:SF1">
    <property type="entry name" value="PHOSPHODIESTERASE MJ0936"/>
    <property type="match status" value="1"/>
</dbReference>
<dbReference type="SUPFAM" id="SSF56300">
    <property type="entry name" value="Metallo-dependent phosphatases"/>
    <property type="match status" value="1"/>
</dbReference>
<dbReference type="AlphaFoldDB" id="A0A2H4VRF4"/>
<gene>
    <name evidence="3" type="ORF">BK009_08330</name>
</gene>
<name>A0A2H4VRF4_9EURY</name>
<reference evidence="3 4" key="1">
    <citation type="submission" date="2016-10" db="EMBL/GenBank/DDBJ databases">
        <title>Comparative genomics between deep and shallow subseafloor isolates.</title>
        <authorList>
            <person name="Ishii S."/>
            <person name="Miller J.R."/>
            <person name="Sutton G."/>
            <person name="Suzuki S."/>
            <person name="Methe B."/>
            <person name="Inagaki F."/>
            <person name="Imachi H."/>
        </authorList>
    </citation>
    <scope>NUCLEOTIDE SEQUENCE [LARGE SCALE GENOMIC DNA]</scope>
    <source>
        <strain evidence="3 4">A8p</strain>
    </source>
</reference>
<evidence type="ECO:0000259" key="2">
    <source>
        <dbReference type="Pfam" id="PF12850"/>
    </source>
</evidence>
<proteinExistence type="inferred from homology"/>
<dbReference type="InterPro" id="IPR000979">
    <property type="entry name" value="Phosphodiesterase_MJ0936/Vps29"/>
</dbReference>
<dbReference type="EC" id="3.1.4.-" evidence="1"/>
<dbReference type="EMBL" id="CP017768">
    <property type="protein sequence ID" value="AUB60679.1"/>
    <property type="molecule type" value="Genomic_DNA"/>
</dbReference>
<comment type="similarity">
    <text evidence="1">Belongs to the metallophosphoesterase superfamily. YfcE family.</text>
</comment>
<dbReference type="KEGG" id="msub:BK009_08330"/>
<comment type="cofactor">
    <cofactor evidence="1">
        <name>a divalent metal cation</name>
        <dbReference type="ChEBI" id="CHEBI:60240"/>
    </cofactor>
</comment>
<dbReference type="GO" id="GO:0016787">
    <property type="term" value="F:hydrolase activity"/>
    <property type="evidence" value="ECO:0007669"/>
    <property type="project" value="UniProtKB-UniRule"/>
</dbReference>
<dbReference type="GeneID" id="35126492"/>
<dbReference type="NCBIfam" id="TIGR00040">
    <property type="entry name" value="yfcE"/>
    <property type="match status" value="1"/>
</dbReference>
<dbReference type="Pfam" id="PF12850">
    <property type="entry name" value="Metallophos_2"/>
    <property type="match status" value="1"/>
</dbReference>
<dbReference type="InterPro" id="IPR029052">
    <property type="entry name" value="Metallo-depent_PP-like"/>
</dbReference>
<dbReference type="RefSeq" id="WP_100909367.1">
    <property type="nucleotide sequence ID" value="NZ_CP017768.1"/>
</dbReference>
<dbReference type="CDD" id="cd00841">
    <property type="entry name" value="MPP_YfcE"/>
    <property type="match status" value="1"/>
</dbReference>
<dbReference type="GO" id="GO:0046872">
    <property type="term" value="F:metal ion binding"/>
    <property type="evidence" value="ECO:0007669"/>
    <property type="project" value="UniProtKB-KW"/>
</dbReference>
<feature type="domain" description="Calcineurin-like phosphoesterase" evidence="2">
    <location>
        <begin position="2"/>
        <end position="152"/>
    </location>
</feature>
<dbReference type="Gene3D" id="3.60.21.10">
    <property type="match status" value="1"/>
</dbReference>
<keyword evidence="4" id="KW-1185">Reference proteome</keyword>
<evidence type="ECO:0000313" key="4">
    <source>
        <dbReference type="Proteomes" id="UP000232631"/>
    </source>
</evidence>
<accession>A0A2H4VRF4</accession>
<dbReference type="InterPro" id="IPR053193">
    <property type="entry name" value="MetalloPDE_YfcE-like"/>
</dbReference>
<evidence type="ECO:0000256" key="1">
    <source>
        <dbReference type="RuleBase" id="RU362039"/>
    </source>
</evidence>
<sequence>MIGIMSDSHDHMGGIRAAVKVFNQEKVELVVHAGDLISPFTAGAFDKLHAPLEAIFGNNDGERRGLMAAYAELCPLEDFKELEVDGRKIALIHGTTEALVDALRESGKYDLVIRGHTHRMEVTEGSTMVVNPGETCGYLSGEKTVVLLDTQDLSWEKVQL</sequence>
<dbReference type="Proteomes" id="UP000232631">
    <property type="component" value="Chromosome"/>
</dbReference>